<evidence type="ECO:0000313" key="3">
    <source>
        <dbReference type="EMBL" id="QCE10233.1"/>
    </source>
</evidence>
<proteinExistence type="predicted"/>
<name>A0A4D6N8S0_VIGUN</name>
<feature type="region of interest" description="Disordered" evidence="1">
    <location>
        <begin position="133"/>
        <end position="215"/>
    </location>
</feature>
<sequence length="215" mass="24157">MTDCHIINPPLTQITNQCLPRHHLFPNTNPNPNPSFSLFRTNPLRNRHTLQPPHSVVVVLHGRPSTSNYRCSSSNVDPVAPSPETTTTVTLPAARTYISRASHHLLARIVMLDVAATRNHHLCTCTFHHCSTTRCNSPRPLAPPPSRSRRQQQPRRHSHIEPPLRTKTTHALQHHYDAVATHRSSRASSSSCIPQTPPRPVVVSLSRDHHRVSRT</sequence>
<dbReference type="EMBL" id="CP039354">
    <property type="protein sequence ID" value="QCE10233.1"/>
    <property type="molecule type" value="Genomic_DNA"/>
</dbReference>
<gene>
    <name evidence="2" type="ORF">DEO72_LG10g1460</name>
    <name evidence="3" type="ORF">DEO72_LG10g1461</name>
</gene>
<dbReference type="Proteomes" id="UP000501690">
    <property type="component" value="Linkage Group LG10"/>
</dbReference>
<evidence type="ECO:0000313" key="4">
    <source>
        <dbReference type="Proteomes" id="UP000501690"/>
    </source>
</evidence>
<accession>A0A4D6N8S0</accession>
<evidence type="ECO:0000256" key="1">
    <source>
        <dbReference type="SAM" id="MobiDB-lite"/>
    </source>
</evidence>
<feature type="compositionally biased region" description="Basic residues" evidence="1">
    <location>
        <begin position="147"/>
        <end position="158"/>
    </location>
</feature>
<keyword evidence="4" id="KW-1185">Reference proteome</keyword>
<protein>
    <submittedName>
        <fullName evidence="3">Uncharacterized protein</fullName>
    </submittedName>
</protein>
<organism evidence="3 4">
    <name type="scientific">Vigna unguiculata</name>
    <name type="common">Cowpea</name>
    <dbReference type="NCBI Taxonomy" id="3917"/>
    <lineage>
        <taxon>Eukaryota</taxon>
        <taxon>Viridiplantae</taxon>
        <taxon>Streptophyta</taxon>
        <taxon>Embryophyta</taxon>
        <taxon>Tracheophyta</taxon>
        <taxon>Spermatophyta</taxon>
        <taxon>Magnoliopsida</taxon>
        <taxon>eudicotyledons</taxon>
        <taxon>Gunneridae</taxon>
        <taxon>Pentapetalae</taxon>
        <taxon>rosids</taxon>
        <taxon>fabids</taxon>
        <taxon>Fabales</taxon>
        <taxon>Fabaceae</taxon>
        <taxon>Papilionoideae</taxon>
        <taxon>50 kb inversion clade</taxon>
        <taxon>NPAAA clade</taxon>
        <taxon>indigoferoid/millettioid clade</taxon>
        <taxon>Phaseoleae</taxon>
        <taxon>Vigna</taxon>
    </lineage>
</organism>
<dbReference type="EMBL" id="CP039354">
    <property type="protein sequence ID" value="QCE10232.1"/>
    <property type="molecule type" value="Genomic_DNA"/>
</dbReference>
<dbReference type="AlphaFoldDB" id="A0A4D6N8S0"/>
<evidence type="ECO:0000313" key="2">
    <source>
        <dbReference type="EMBL" id="QCE10232.1"/>
    </source>
</evidence>
<reference evidence="3 4" key="1">
    <citation type="submission" date="2019-04" db="EMBL/GenBank/DDBJ databases">
        <title>An improved genome assembly and genetic linkage map for asparagus bean, Vigna unguiculata ssp. sesquipedialis.</title>
        <authorList>
            <person name="Xia Q."/>
            <person name="Zhang R."/>
            <person name="Dong Y."/>
        </authorList>
    </citation>
    <scope>NUCLEOTIDE SEQUENCE [LARGE SCALE GENOMIC DNA]</scope>
    <source>
        <tissue evidence="3">Leaf</tissue>
    </source>
</reference>